<dbReference type="PRINTS" id="PR00070">
    <property type="entry name" value="DHFR"/>
</dbReference>
<dbReference type="InterPro" id="IPR024072">
    <property type="entry name" value="DHFR-like_dom_sf"/>
</dbReference>
<dbReference type="Pfam" id="PF00303">
    <property type="entry name" value="Thymidylat_synt"/>
    <property type="match status" value="1"/>
</dbReference>
<dbReference type="EC" id="2.1.1.45" evidence="6"/>
<dbReference type="Gene3D" id="3.40.430.10">
    <property type="entry name" value="Dihydrofolate Reductase, subunit A"/>
    <property type="match status" value="1"/>
</dbReference>
<keyword evidence="3" id="KW-0545">Nucleotide biosynthesis</keyword>
<dbReference type="GO" id="GO:0032259">
    <property type="term" value="P:methylation"/>
    <property type="evidence" value="ECO:0007669"/>
    <property type="project" value="UniProtKB-KW"/>
</dbReference>
<dbReference type="PANTHER" id="PTHR11548">
    <property type="entry name" value="THYMIDYLATE SYNTHASE 1"/>
    <property type="match status" value="1"/>
</dbReference>
<dbReference type="InterPro" id="IPR023451">
    <property type="entry name" value="Thymidate_synth/dCMP_Mease_dom"/>
</dbReference>
<dbReference type="SUPFAM" id="SSF55831">
    <property type="entry name" value="Thymidylate synthase/dCMP hydroxymethylase"/>
    <property type="match status" value="1"/>
</dbReference>
<feature type="domain" description="DHFR" evidence="7">
    <location>
        <begin position="92"/>
        <end position="195"/>
    </location>
</feature>
<dbReference type="GO" id="GO:0004799">
    <property type="term" value="F:thymidylate synthase activity"/>
    <property type="evidence" value="ECO:0007669"/>
    <property type="project" value="UniProtKB-UniRule"/>
</dbReference>
<dbReference type="InterPro" id="IPR001796">
    <property type="entry name" value="DHFR_dom"/>
</dbReference>
<sequence>MPFNIASYALLTMMIAKVTNLEPGEFIHTLGDAHIYQNHLPQVKMQLEREERTLPTLRITRDVKSIFDFTFDDFVLENYDPHPHIKKRSQCMISMIAATGEDRVIGLDNQMPWHLPADLAYFKKVTGGHTIVMGRKTFESIGRALPNRRNIVLTTSSSFFKQKDARLFIQLLIFWQLGKARQSYLSLAGLSCMKK</sequence>
<keyword evidence="5" id="KW-0560">Oxidoreductase</keyword>
<keyword evidence="2" id="KW-0808">Transferase</keyword>
<evidence type="ECO:0000256" key="3">
    <source>
        <dbReference type="ARBA" id="ARBA00022727"/>
    </source>
</evidence>
<dbReference type="GO" id="GO:0004146">
    <property type="term" value="F:dihydrofolate reductase activity"/>
    <property type="evidence" value="ECO:0007669"/>
    <property type="project" value="InterPro"/>
</dbReference>
<evidence type="ECO:0000259" key="7">
    <source>
        <dbReference type="PROSITE" id="PS51330"/>
    </source>
</evidence>
<evidence type="ECO:0000256" key="6">
    <source>
        <dbReference type="NCBIfam" id="TIGR03284"/>
    </source>
</evidence>
<dbReference type="Gene3D" id="3.30.572.10">
    <property type="entry name" value="Thymidylate synthase/dCMP hydroxymethylase domain"/>
    <property type="match status" value="1"/>
</dbReference>
<evidence type="ECO:0000256" key="5">
    <source>
        <dbReference type="ARBA" id="ARBA00023002"/>
    </source>
</evidence>
<protein>
    <recommendedName>
        <fullName evidence="6">Thymidylate synthase</fullName>
        <ecNumber evidence="6">2.1.1.45</ecNumber>
    </recommendedName>
</protein>
<dbReference type="AlphaFoldDB" id="A0A5S9MB95"/>
<dbReference type="PANTHER" id="PTHR11548:SF9">
    <property type="entry name" value="THYMIDYLATE SYNTHASE"/>
    <property type="match status" value="1"/>
</dbReference>
<dbReference type="GO" id="GO:0005829">
    <property type="term" value="C:cytosol"/>
    <property type="evidence" value="ECO:0007669"/>
    <property type="project" value="TreeGrafter"/>
</dbReference>
<evidence type="ECO:0000256" key="4">
    <source>
        <dbReference type="ARBA" id="ARBA00022857"/>
    </source>
</evidence>
<gene>
    <name evidence="8" type="ORF">BsIDN1_37890</name>
</gene>
<name>A0A5S9MB95_BACIA</name>
<proteinExistence type="predicted"/>
<dbReference type="Pfam" id="PF00186">
    <property type="entry name" value="DHFR_1"/>
    <property type="match status" value="1"/>
</dbReference>
<evidence type="ECO:0000256" key="2">
    <source>
        <dbReference type="ARBA" id="ARBA00022679"/>
    </source>
</evidence>
<dbReference type="PROSITE" id="PS00075">
    <property type="entry name" value="DHFR_1"/>
    <property type="match status" value="1"/>
</dbReference>
<dbReference type="NCBIfam" id="TIGR03284">
    <property type="entry name" value="thym_sym"/>
    <property type="match status" value="1"/>
</dbReference>
<accession>A0A5S9MB95</accession>
<keyword evidence="4" id="KW-0521">NADP</keyword>
<dbReference type="Proteomes" id="UP000464658">
    <property type="component" value="Chromosome"/>
</dbReference>
<reference evidence="8 9" key="1">
    <citation type="submission" date="2019-12" db="EMBL/GenBank/DDBJ databases">
        <title>Full genome sequence of a Bacillus safensis strain isolated from commercially available natto in Indonesia.</title>
        <authorList>
            <person name="Yoshida M."/>
            <person name="Uomi M."/>
            <person name="Waturangi D."/>
            <person name="Ekaputri J.J."/>
            <person name="Setiamarga D.H.E."/>
        </authorList>
    </citation>
    <scope>NUCLEOTIDE SEQUENCE [LARGE SCALE GENOMIC DNA]</scope>
    <source>
        <strain evidence="8 9">IDN1</strain>
    </source>
</reference>
<dbReference type="InterPro" id="IPR045097">
    <property type="entry name" value="Thymidate_synth/dCMP_Mease"/>
</dbReference>
<evidence type="ECO:0000313" key="9">
    <source>
        <dbReference type="Proteomes" id="UP000464658"/>
    </source>
</evidence>
<dbReference type="CDD" id="cd00209">
    <property type="entry name" value="DHFR"/>
    <property type="match status" value="1"/>
</dbReference>
<dbReference type="PROSITE" id="PS51330">
    <property type="entry name" value="DHFR_2"/>
    <property type="match status" value="1"/>
</dbReference>
<dbReference type="EMBL" id="AP021906">
    <property type="protein sequence ID" value="BBP90171.1"/>
    <property type="molecule type" value="Genomic_DNA"/>
</dbReference>
<evidence type="ECO:0000313" key="8">
    <source>
        <dbReference type="EMBL" id="BBP90171.1"/>
    </source>
</evidence>
<keyword evidence="1" id="KW-0489">Methyltransferase</keyword>
<dbReference type="InterPro" id="IPR017925">
    <property type="entry name" value="DHFR_CS"/>
</dbReference>
<dbReference type="GO" id="GO:0046654">
    <property type="term" value="P:tetrahydrofolate biosynthetic process"/>
    <property type="evidence" value="ECO:0007669"/>
    <property type="project" value="InterPro"/>
</dbReference>
<organism evidence="8 9">
    <name type="scientific">Bacillus safensis</name>
    <dbReference type="NCBI Taxonomy" id="561879"/>
    <lineage>
        <taxon>Bacteria</taxon>
        <taxon>Bacillati</taxon>
        <taxon>Bacillota</taxon>
        <taxon>Bacilli</taxon>
        <taxon>Bacillales</taxon>
        <taxon>Bacillaceae</taxon>
        <taxon>Bacillus</taxon>
    </lineage>
</organism>
<dbReference type="InterPro" id="IPR036926">
    <property type="entry name" value="Thymidate_synth/dCMP_Mease_sf"/>
</dbReference>
<dbReference type="SUPFAM" id="SSF53597">
    <property type="entry name" value="Dihydrofolate reductase-like"/>
    <property type="match status" value="1"/>
</dbReference>
<evidence type="ECO:0000256" key="1">
    <source>
        <dbReference type="ARBA" id="ARBA00022603"/>
    </source>
</evidence>
<dbReference type="InterPro" id="IPR000398">
    <property type="entry name" value="Thymidylate_synthase"/>
</dbReference>
<dbReference type="GO" id="GO:0006231">
    <property type="term" value="P:dTMP biosynthetic process"/>
    <property type="evidence" value="ECO:0007669"/>
    <property type="project" value="InterPro"/>
</dbReference>